<keyword evidence="7 8" id="KW-0472">Membrane</keyword>
<feature type="transmembrane region" description="Helical" evidence="8">
    <location>
        <begin position="65"/>
        <end position="84"/>
    </location>
</feature>
<dbReference type="PANTHER" id="PTHR42718:SF9">
    <property type="entry name" value="MAJOR FACILITATOR SUPERFAMILY MULTIDRUG TRANSPORTER MFSC"/>
    <property type="match status" value="1"/>
</dbReference>
<dbReference type="SUPFAM" id="SSF103473">
    <property type="entry name" value="MFS general substrate transporter"/>
    <property type="match status" value="1"/>
</dbReference>
<feature type="transmembrane region" description="Helical" evidence="8">
    <location>
        <begin position="248"/>
        <end position="267"/>
    </location>
</feature>
<evidence type="ECO:0000256" key="5">
    <source>
        <dbReference type="ARBA" id="ARBA00022692"/>
    </source>
</evidence>
<dbReference type="Gene3D" id="1.20.1250.20">
    <property type="entry name" value="MFS general substrate transporter like domains"/>
    <property type="match status" value="1"/>
</dbReference>
<dbReference type="InterPro" id="IPR036259">
    <property type="entry name" value="MFS_trans_sf"/>
</dbReference>
<feature type="transmembrane region" description="Helical" evidence="8">
    <location>
        <begin position="96"/>
        <end position="115"/>
    </location>
</feature>
<evidence type="ECO:0000313" key="10">
    <source>
        <dbReference type="EMBL" id="MFC4243877.1"/>
    </source>
</evidence>
<accession>A0ABV8Q673</accession>
<keyword evidence="6 8" id="KW-1133">Transmembrane helix</keyword>
<proteinExistence type="inferred from homology"/>
<organism evidence="10 11">
    <name type="scientific">Gryllotalpicola reticulitermitis</name>
    <dbReference type="NCBI Taxonomy" id="1184153"/>
    <lineage>
        <taxon>Bacteria</taxon>
        <taxon>Bacillati</taxon>
        <taxon>Actinomycetota</taxon>
        <taxon>Actinomycetes</taxon>
        <taxon>Micrococcales</taxon>
        <taxon>Microbacteriaceae</taxon>
        <taxon>Gryllotalpicola</taxon>
    </lineage>
</organism>
<dbReference type="PROSITE" id="PS50850">
    <property type="entry name" value="MFS"/>
    <property type="match status" value="1"/>
</dbReference>
<dbReference type="EMBL" id="JBHSCN010000005">
    <property type="protein sequence ID" value="MFC4243877.1"/>
    <property type="molecule type" value="Genomic_DNA"/>
</dbReference>
<evidence type="ECO:0000256" key="3">
    <source>
        <dbReference type="ARBA" id="ARBA00022448"/>
    </source>
</evidence>
<dbReference type="InterPro" id="IPR004638">
    <property type="entry name" value="EmrB-like"/>
</dbReference>
<feature type="transmembrane region" description="Helical" evidence="8">
    <location>
        <begin position="350"/>
        <end position="370"/>
    </location>
</feature>
<comment type="subcellular location">
    <subcellularLocation>
        <location evidence="1">Cell membrane</location>
        <topology evidence="1">Multi-pass membrane protein</topology>
    </subcellularLocation>
</comment>
<dbReference type="PRINTS" id="PR01036">
    <property type="entry name" value="TCRTETB"/>
</dbReference>
<evidence type="ECO:0000256" key="7">
    <source>
        <dbReference type="ARBA" id="ARBA00023136"/>
    </source>
</evidence>
<evidence type="ECO:0000256" key="6">
    <source>
        <dbReference type="ARBA" id="ARBA00022989"/>
    </source>
</evidence>
<dbReference type="Proteomes" id="UP001595900">
    <property type="component" value="Unassembled WGS sequence"/>
</dbReference>
<sequence length="486" mass="50515">MSTTQPGRAAAPGPATDAESTKIDPAVWRTIWAVLVGALAVIFDTTIVSVALHTLSTDLHASVSTIQWVSTGYLLALAVIIPITGWAQRMLGTKRLWLIALSIFLGGSILSSLAWSAPSLITFRVVQGIGGGVMLPLMSTIVMQAAGGKALGQIMSIVSLPAVLGPILGPVIGGVILTHLHWSFLFWVNVPFCVVGLVLASIMIPKDGPVHRASFDIVGFVLLAPGLVGILYGLSNTSGTGGFTRADVLWPLIGGVVLLLAFVLWALRRRTKALIDILLLRHWALSSSSVLLFLSGIGLYGAMLLLPLYFQQLRGMTPLDAGLLLIPQGVGTFLSRSIAGRLSDTMGARWLSVIGFAIVAVSTVPFAYAGGQTNEIWLMVALLVRGLGLGVVTVPLMALAFRGLERPEIPDASIISRIATQVGGAFGSAVLAVILAGALATATTAGGAAGAFQTAFWWSVGFSAVGVVLSLMLPGKPPAVAPAPEA</sequence>
<name>A0ABV8Q673_9MICO</name>
<keyword evidence="11" id="KW-1185">Reference proteome</keyword>
<feature type="transmembrane region" description="Helical" evidence="8">
    <location>
        <begin position="288"/>
        <end position="309"/>
    </location>
</feature>
<keyword evidence="3" id="KW-0813">Transport</keyword>
<feature type="transmembrane region" description="Helical" evidence="8">
    <location>
        <begin position="422"/>
        <end position="443"/>
    </location>
</feature>
<dbReference type="InterPro" id="IPR020846">
    <property type="entry name" value="MFS_dom"/>
</dbReference>
<evidence type="ECO:0000256" key="8">
    <source>
        <dbReference type="SAM" id="Phobius"/>
    </source>
</evidence>
<feature type="transmembrane region" description="Helical" evidence="8">
    <location>
        <begin position="154"/>
        <end position="178"/>
    </location>
</feature>
<dbReference type="NCBIfam" id="TIGR00711">
    <property type="entry name" value="efflux_EmrB"/>
    <property type="match status" value="1"/>
</dbReference>
<dbReference type="PANTHER" id="PTHR42718">
    <property type="entry name" value="MAJOR FACILITATOR SUPERFAMILY MULTIDRUG TRANSPORTER MFSC"/>
    <property type="match status" value="1"/>
</dbReference>
<comment type="caution">
    <text evidence="10">The sequence shown here is derived from an EMBL/GenBank/DDBJ whole genome shotgun (WGS) entry which is preliminary data.</text>
</comment>
<keyword evidence="5 8" id="KW-0812">Transmembrane</keyword>
<feature type="transmembrane region" description="Helical" evidence="8">
    <location>
        <begin position="31"/>
        <end position="53"/>
    </location>
</feature>
<feature type="transmembrane region" description="Helical" evidence="8">
    <location>
        <begin position="376"/>
        <end position="401"/>
    </location>
</feature>
<reference evidence="11" key="1">
    <citation type="journal article" date="2019" name="Int. J. Syst. Evol. Microbiol.">
        <title>The Global Catalogue of Microorganisms (GCM) 10K type strain sequencing project: providing services to taxonomists for standard genome sequencing and annotation.</title>
        <authorList>
            <consortium name="The Broad Institute Genomics Platform"/>
            <consortium name="The Broad Institute Genome Sequencing Center for Infectious Disease"/>
            <person name="Wu L."/>
            <person name="Ma J."/>
        </authorList>
    </citation>
    <scope>NUCLEOTIDE SEQUENCE [LARGE SCALE GENOMIC DNA]</scope>
    <source>
        <strain evidence="11">CGMCC 1.10363</strain>
    </source>
</reference>
<evidence type="ECO:0000256" key="4">
    <source>
        <dbReference type="ARBA" id="ARBA00022475"/>
    </source>
</evidence>
<dbReference type="InterPro" id="IPR011701">
    <property type="entry name" value="MFS"/>
</dbReference>
<dbReference type="RefSeq" id="WP_390228953.1">
    <property type="nucleotide sequence ID" value="NZ_JBHSCN010000005.1"/>
</dbReference>
<evidence type="ECO:0000256" key="1">
    <source>
        <dbReference type="ARBA" id="ARBA00004651"/>
    </source>
</evidence>
<feature type="transmembrane region" description="Helical" evidence="8">
    <location>
        <begin position="217"/>
        <end position="236"/>
    </location>
</feature>
<gene>
    <name evidence="10" type="ORF">ACFOYW_10860</name>
</gene>
<evidence type="ECO:0000259" key="9">
    <source>
        <dbReference type="PROSITE" id="PS50850"/>
    </source>
</evidence>
<evidence type="ECO:0000313" key="11">
    <source>
        <dbReference type="Proteomes" id="UP001595900"/>
    </source>
</evidence>
<feature type="transmembrane region" description="Helical" evidence="8">
    <location>
        <begin position="321"/>
        <end position="338"/>
    </location>
</feature>
<feature type="transmembrane region" description="Helical" evidence="8">
    <location>
        <begin position="184"/>
        <end position="205"/>
    </location>
</feature>
<protein>
    <submittedName>
        <fullName evidence="10">MDR family MFS transporter</fullName>
    </submittedName>
</protein>
<feature type="transmembrane region" description="Helical" evidence="8">
    <location>
        <begin position="121"/>
        <end position="142"/>
    </location>
</feature>
<comment type="similarity">
    <text evidence="2">Belongs to the major facilitator superfamily. EmrB family.</text>
</comment>
<evidence type="ECO:0000256" key="2">
    <source>
        <dbReference type="ARBA" id="ARBA00008537"/>
    </source>
</evidence>
<feature type="transmembrane region" description="Helical" evidence="8">
    <location>
        <begin position="455"/>
        <end position="473"/>
    </location>
</feature>
<dbReference type="Pfam" id="PF07690">
    <property type="entry name" value="MFS_1"/>
    <property type="match status" value="1"/>
</dbReference>
<dbReference type="Gene3D" id="1.20.1720.10">
    <property type="entry name" value="Multidrug resistance protein D"/>
    <property type="match status" value="1"/>
</dbReference>
<keyword evidence="4" id="KW-1003">Cell membrane</keyword>
<dbReference type="CDD" id="cd17503">
    <property type="entry name" value="MFS_LmrB_MDR_like"/>
    <property type="match status" value="1"/>
</dbReference>
<feature type="domain" description="Major facilitator superfamily (MFS) profile" evidence="9">
    <location>
        <begin position="30"/>
        <end position="478"/>
    </location>
</feature>